<dbReference type="InterPro" id="IPR010982">
    <property type="entry name" value="Lambda_DNA-bd_dom_sf"/>
</dbReference>
<accession>A0ABV4UU86</accession>
<name>A0ABV4UU86_9MICC</name>
<gene>
    <name evidence="1" type="ORF">ACETWP_14245</name>
</gene>
<dbReference type="Proteomes" id="UP001575652">
    <property type="component" value="Unassembled WGS sequence"/>
</dbReference>
<protein>
    <recommendedName>
        <fullName evidence="3">XRE family transcriptional regulator</fullName>
    </recommendedName>
</protein>
<evidence type="ECO:0000313" key="1">
    <source>
        <dbReference type="EMBL" id="MFB0835748.1"/>
    </source>
</evidence>
<evidence type="ECO:0008006" key="3">
    <source>
        <dbReference type="Google" id="ProtNLM"/>
    </source>
</evidence>
<evidence type="ECO:0000313" key="2">
    <source>
        <dbReference type="Proteomes" id="UP001575652"/>
    </source>
</evidence>
<dbReference type="EMBL" id="JBHDLJ010000013">
    <property type="protein sequence ID" value="MFB0835748.1"/>
    <property type="molecule type" value="Genomic_DNA"/>
</dbReference>
<dbReference type="RefSeq" id="WP_373972921.1">
    <property type="nucleotide sequence ID" value="NZ_JBHDLJ010000013.1"/>
</dbReference>
<comment type="caution">
    <text evidence="1">The sequence shown here is derived from an EMBL/GenBank/DDBJ whole genome shotgun (WGS) entry which is preliminary data.</text>
</comment>
<proteinExistence type="predicted"/>
<keyword evidence="2" id="KW-1185">Reference proteome</keyword>
<organism evidence="1 2">
    <name type="scientific">Arthrobacter halodurans</name>
    <dbReference type="NCBI Taxonomy" id="516699"/>
    <lineage>
        <taxon>Bacteria</taxon>
        <taxon>Bacillati</taxon>
        <taxon>Actinomycetota</taxon>
        <taxon>Actinomycetes</taxon>
        <taxon>Micrococcales</taxon>
        <taxon>Micrococcaceae</taxon>
        <taxon>Arthrobacter</taxon>
    </lineage>
</organism>
<reference evidence="1 2" key="1">
    <citation type="submission" date="2024-09" db="EMBL/GenBank/DDBJ databases">
        <authorList>
            <person name="Salinas-Garcia M.A."/>
            <person name="Prieme A."/>
        </authorList>
    </citation>
    <scope>NUCLEOTIDE SEQUENCE [LARGE SCALE GENOMIC DNA]</scope>
    <source>
        <strain evidence="1 2">DSM 21081</strain>
    </source>
</reference>
<sequence>MSDRPIGRGVRPITIGRATLAKRLNILLDVSTAETGHEQQYKDVAAAMDHLGTPLSRGRWYYFRQGTGPDPQDRPLLSNLAHFFKVSPDYLLYEDGEVPERVAAQLELLQTLRANEVKEFAARRLENLDADSLRSIISMLDEELRTRDA</sequence>
<dbReference type="Gene3D" id="1.10.260.40">
    <property type="entry name" value="lambda repressor-like DNA-binding domains"/>
    <property type="match status" value="1"/>
</dbReference>